<sequence length="784" mass="88117">MFAIILLPVYSLFLSTGILAWDKIDVLWGSNSEYLQNPLNIKLHSSSFYSENRIDLFNTLPVDQYILPSSYTTSYSCFKHFTPQSGDLAELINDMESPCVFYVQAGIYFISDTIRLTNQTLVAEPSGFRECRETKDSFPLFNQLSGRANYSRSFVVSLAHNSLGHIIGFPWYQYKEVKQDKIIIVPVIDSNRQQKNEWVYLQNNSYLSDIILVGSDTNDGFTGVVSDFSSNTLGETGYLVMSASWLNYLQAERGGGDKGDKRKGQTGGEPPRKKQKGWGSFRRSKSLSFSGGGGGNGRDDEDDEDKKKKPTGHMNPVWGVIPVGVAGLDQLSMILRALLAYLFIPDKTATEFISRLGHVVRYLQQSVVSGNNERFMENLQVQLGERLGLDLTGCTNIDSLLNQLSSQTEIIQNRLLQQRDIVLKVLIEKLLAHLVWLTHSDGGEMLVDIQSLVKNSTSSAIKPLQGVKEAINKNQQDIVKHEGLVRQRTIKNKLEELEIKTNKGRDKEVLLRLFEKFLAIEAGQKFYTGEGRVIIKILSECLDEKQIEQLSIKLGLGRVYHHDGQYERLESLIISFFENRGKSRKLIQAIVDLLGKRMVNAVERIKEAVVGISTVDSANPVDIDTLLGRMTISSPSGPDTPPAPDAFSPESGNHSVLPQPDRDQIISGLESFLLNNQTEEASSEPLNPQAINQLSSLLATWQVMQLHQLLRADDPRVPRFSQYDPNNISNVIQAFFVSYQGRDAFRELAMMLYQVLEQTMEVEDIGYLLQGYLKNFQFGKGKEK</sequence>
<comment type="caution">
    <text evidence="2">The sequence shown here is derived from an EMBL/GenBank/DDBJ whole genome shotgun (WGS) entry which is preliminary data.</text>
</comment>
<evidence type="ECO:0000256" key="1">
    <source>
        <dbReference type="SAM" id="MobiDB-lite"/>
    </source>
</evidence>
<name>A0ABV2SKA7_9GAMM</name>
<feature type="region of interest" description="Disordered" evidence="1">
    <location>
        <begin position="632"/>
        <end position="655"/>
    </location>
</feature>
<reference evidence="2 3" key="1">
    <citation type="submission" date="2024-06" db="EMBL/GenBank/DDBJ databases">
        <title>Genomic Encyclopedia of Type Strains, Phase V (KMG-V): Genome sequencing to study the core and pangenomes of soil and plant-associated prokaryotes.</title>
        <authorList>
            <person name="Whitman W."/>
        </authorList>
    </citation>
    <scope>NUCLEOTIDE SEQUENCE [LARGE SCALE GENOMIC DNA]</scope>
    <source>
        <strain evidence="2 3">NE40</strain>
    </source>
</reference>
<dbReference type="Proteomes" id="UP001549366">
    <property type="component" value="Unassembled WGS sequence"/>
</dbReference>
<dbReference type="EMBL" id="JBEWTB010000002">
    <property type="protein sequence ID" value="MET4758185.1"/>
    <property type="molecule type" value="Genomic_DNA"/>
</dbReference>
<feature type="compositionally biased region" description="Basic and acidic residues" evidence="1">
    <location>
        <begin position="254"/>
        <end position="263"/>
    </location>
</feature>
<proteinExistence type="predicted"/>
<evidence type="ECO:0000313" key="2">
    <source>
        <dbReference type="EMBL" id="MET4758185.1"/>
    </source>
</evidence>
<gene>
    <name evidence="2" type="ORF">V5J35_003377</name>
</gene>
<keyword evidence="3" id="KW-1185">Reference proteome</keyword>
<accession>A0ABV2SKA7</accession>
<feature type="region of interest" description="Disordered" evidence="1">
    <location>
        <begin position="254"/>
        <end position="313"/>
    </location>
</feature>
<evidence type="ECO:0000313" key="3">
    <source>
        <dbReference type="Proteomes" id="UP001549366"/>
    </source>
</evidence>
<dbReference type="RefSeq" id="WP_354008289.1">
    <property type="nucleotide sequence ID" value="NZ_JBEWTA010000001.1"/>
</dbReference>
<protein>
    <submittedName>
        <fullName evidence="2">Uncharacterized protein</fullName>
    </submittedName>
</protein>
<organism evidence="2 3">
    <name type="scientific">Endozoicomonas lisbonensis</name>
    <dbReference type="NCBI Taxonomy" id="3120522"/>
    <lineage>
        <taxon>Bacteria</taxon>
        <taxon>Pseudomonadati</taxon>
        <taxon>Pseudomonadota</taxon>
        <taxon>Gammaproteobacteria</taxon>
        <taxon>Oceanospirillales</taxon>
        <taxon>Endozoicomonadaceae</taxon>
        <taxon>Endozoicomonas</taxon>
    </lineage>
</organism>